<gene>
    <name evidence="1" type="ORF">CLODIP_2_CD04208</name>
</gene>
<organism evidence="1 2">
    <name type="scientific">Cloeon dipterum</name>
    <dbReference type="NCBI Taxonomy" id="197152"/>
    <lineage>
        <taxon>Eukaryota</taxon>
        <taxon>Metazoa</taxon>
        <taxon>Ecdysozoa</taxon>
        <taxon>Arthropoda</taxon>
        <taxon>Hexapoda</taxon>
        <taxon>Insecta</taxon>
        <taxon>Pterygota</taxon>
        <taxon>Palaeoptera</taxon>
        <taxon>Ephemeroptera</taxon>
        <taxon>Pisciforma</taxon>
        <taxon>Baetidae</taxon>
        <taxon>Cloeon</taxon>
    </lineage>
</organism>
<dbReference type="AlphaFoldDB" id="A0A8S1DI49"/>
<keyword evidence="2" id="KW-1185">Reference proteome</keyword>
<name>A0A8S1DI49_9INSE</name>
<protein>
    <submittedName>
        <fullName evidence="1">Uncharacterized protein</fullName>
    </submittedName>
</protein>
<dbReference type="Proteomes" id="UP000494165">
    <property type="component" value="Unassembled WGS sequence"/>
</dbReference>
<sequence>MDTNMNTPGTHHQQCKVEVGCGNITELRVCSQDILKEACPTLCHVIENYRINNSVPIRIYGSPKAFDAALRYLSDTSKENLRLDEVRAIELLDFAWKYESPELKEAAESLCLQVDFANLDGLGLINYHSSFLTCKLWTGKEDREKELLEEISRRGAEVLNDLSASKKMCFDTVKKILEQPRLNVFREKDVLDRINAWRNNITKAVEKKEYSNNEFIIFQQRCKDELLPLIRFEFFSIVDVDQLFDEETSSLSFTEKMTLVKKNPPRNFNPNLLFPMLTLSGEEYSPGGGLNLEYLLPWRGYFVPFAERTMLLKPEEDIMKKILSAEQTLNIQPLKWDLCLLSVRLYNLQSLHRNPETKMLSFSVAVIREEGKLKQTESKSYFKWRMGQSKCFTLKYPCLLKKGQKYRIKVTNLENTHEKQTFFQPACDGQDYGDILLVCGTGNICGFNFAFANRSVCDKNKIETSPTSD</sequence>
<evidence type="ECO:0000313" key="1">
    <source>
        <dbReference type="EMBL" id="CAB3379653.1"/>
    </source>
</evidence>
<reference evidence="1 2" key="1">
    <citation type="submission" date="2020-04" db="EMBL/GenBank/DDBJ databases">
        <authorList>
            <person name="Alioto T."/>
            <person name="Alioto T."/>
            <person name="Gomez Garrido J."/>
        </authorList>
    </citation>
    <scope>NUCLEOTIDE SEQUENCE [LARGE SCALE GENOMIC DNA]</scope>
</reference>
<evidence type="ECO:0000313" key="2">
    <source>
        <dbReference type="Proteomes" id="UP000494165"/>
    </source>
</evidence>
<comment type="caution">
    <text evidence="1">The sequence shown here is derived from an EMBL/GenBank/DDBJ whole genome shotgun (WGS) entry which is preliminary data.</text>
</comment>
<accession>A0A8S1DI49</accession>
<proteinExistence type="predicted"/>
<dbReference type="EMBL" id="CADEPI010000191">
    <property type="protein sequence ID" value="CAB3379653.1"/>
    <property type="molecule type" value="Genomic_DNA"/>
</dbReference>